<evidence type="ECO:0000259" key="1">
    <source>
        <dbReference type="Pfam" id="PF00534"/>
    </source>
</evidence>
<proteinExistence type="predicted"/>
<feature type="domain" description="Glycosyltransferase subfamily 4-like N-terminal" evidence="2">
    <location>
        <begin position="20"/>
        <end position="153"/>
    </location>
</feature>
<dbReference type="Pfam" id="PF13477">
    <property type="entry name" value="Glyco_trans_4_2"/>
    <property type="match status" value="1"/>
</dbReference>
<gene>
    <name evidence="3" type="ORF">theurythT_14640</name>
</gene>
<dbReference type="RefSeq" id="WP_284207361.1">
    <property type="nucleotide sequence ID" value="NZ_BSSU01000007.1"/>
</dbReference>
<sequence>MKVVVIGAYPDSILSFRGAMIKAMVDAGHQVLVMSAPASEQVIKGVESLGATFQSYDVQRNGLNPIVDIKTFLQLRKMVNDFQPDKILAYTIKPVIWGGLAARTRKSTQFYGFITGLGYAFEKGGLVRNAVNTLVKMLYRVSLKNAVKVIFQNNDNLQLFTQLGLCQQSQAARVHGSGVSLTHYPQTPLPEQPPTFLLIARLLGDKGIREYVAAAKQVKQQNLSARFLLVGPEDTSPDKIEMAQIHSWHEEGIIEYLGETKDVVPFIQQCHIYTLPSYHEGLPRTVLEAMSIGRPILTTDAVGCRETVIDNKNGLLVNVKDSHELAQGMQWFLDNQEQWPMMAEASRDFAMRLFDVDKVNGHILELMSLS</sequence>
<evidence type="ECO:0000313" key="3">
    <source>
        <dbReference type="EMBL" id="GLX82012.1"/>
    </source>
</evidence>
<protein>
    <submittedName>
        <fullName evidence="3">Glycosyl transferase</fullName>
    </submittedName>
</protein>
<dbReference type="EMBL" id="BSSU01000007">
    <property type="protein sequence ID" value="GLX82012.1"/>
    <property type="molecule type" value="Genomic_DNA"/>
</dbReference>
<evidence type="ECO:0000313" key="4">
    <source>
        <dbReference type="Proteomes" id="UP001157133"/>
    </source>
</evidence>
<reference evidence="3 4" key="1">
    <citation type="submission" date="2023-03" db="EMBL/GenBank/DDBJ databases">
        <title>Draft genome sequence of Thalassotalea eurytherma JCM 18482T.</title>
        <authorList>
            <person name="Sawabe T."/>
        </authorList>
    </citation>
    <scope>NUCLEOTIDE SEQUENCE [LARGE SCALE GENOMIC DNA]</scope>
    <source>
        <strain evidence="3 4">JCM 18482</strain>
    </source>
</reference>
<keyword evidence="4" id="KW-1185">Reference proteome</keyword>
<keyword evidence="3" id="KW-0808">Transferase</keyword>
<dbReference type="Gene3D" id="3.40.50.2000">
    <property type="entry name" value="Glycogen Phosphorylase B"/>
    <property type="match status" value="2"/>
</dbReference>
<organism evidence="3 4">
    <name type="scientific">Thalassotalea eurytherma</name>
    <dbReference type="NCBI Taxonomy" id="1144278"/>
    <lineage>
        <taxon>Bacteria</taxon>
        <taxon>Pseudomonadati</taxon>
        <taxon>Pseudomonadota</taxon>
        <taxon>Gammaproteobacteria</taxon>
        <taxon>Alteromonadales</taxon>
        <taxon>Colwelliaceae</taxon>
        <taxon>Thalassotalea</taxon>
    </lineage>
</organism>
<dbReference type="Proteomes" id="UP001157133">
    <property type="component" value="Unassembled WGS sequence"/>
</dbReference>
<comment type="caution">
    <text evidence="3">The sequence shown here is derived from an EMBL/GenBank/DDBJ whole genome shotgun (WGS) entry which is preliminary data.</text>
</comment>
<dbReference type="PANTHER" id="PTHR12526">
    <property type="entry name" value="GLYCOSYLTRANSFERASE"/>
    <property type="match status" value="1"/>
</dbReference>
<accession>A0ABQ6H356</accession>
<name>A0ABQ6H356_9GAMM</name>
<dbReference type="InterPro" id="IPR028098">
    <property type="entry name" value="Glyco_trans_4-like_N"/>
</dbReference>
<dbReference type="CDD" id="cd03808">
    <property type="entry name" value="GT4_CapM-like"/>
    <property type="match status" value="1"/>
</dbReference>
<dbReference type="PANTHER" id="PTHR12526:SF638">
    <property type="entry name" value="SPORE COAT PROTEIN SA"/>
    <property type="match status" value="1"/>
</dbReference>
<evidence type="ECO:0000259" key="2">
    <source>
        <dbReference type="Pfam" id="PF13477"/>
    </source>
</evidence>
<dbReference type="InterPro" id="IPR001296">
    <property type="entry name" value="Glyco_trans_1"/>
</dbReference>
<dbReference type="Pfam" id="PF00534">
    <property type="entry name" value="Glycos_transf_1"/>
    <property type="match status" value="1"/>
</dbReference>
<dbReference type="SUPFAM" id="SSF53756">
    <property type="entry name" value="UDP-Glycosyltransferase/glycogen phosphorylase"/>
    <property type="match status" value="1"/>
</dbReference>
<feature type="domain" description="Glycosyl transferase family 1" evidence="1">
    <location>
        <begin position="186"/>
        <end position="347"/>
    </location>
</feature>
<dbReference type="GO" id="GO:0016740">
    <property type="term" value="F:transferase activity"/>
    <property type="evidence" value="ECO:0007669"/>
    <property type="project" value="UniProtKB-KW"/>
</dbReference>